<dbReference type="GO" id="GO:0005794">
    <property type="term" value="C:Golgi apparatus"/>
    <property type="evidence" value="ECO:0007669"/>
    <property type="project" value="TreeGrafter"/>
</dbReference>
<protein>
    <recommendedName>
        <fullName evidence="11">Cell cycle control protein</fullName>
    </recommendedName>
</protein>
<dbReference type="GO" id="GO:0045332">
    <property type="term" value="P:phospholipid translocation"/>
    <property type="evidence" value="ECO:0007669"/>
    <property type="project" value="UniProtKB-UniRule"/>
</dbReference>
<keyword evidence="5 6" id="KW-0472">Membrane</keyword>
<dbReference type="Proteomes" id="UP001174694">
    <property type="component" value="Unassembled WGS sequence"/>
</dbReference>
<sequence length="419" mass="46708">MEENAARLDHPESIASQESGPKDTEKKKSRRPANNAFRQQRLKAWQPILTPKTVLPLFFSIGIIFAPIGGVLLWASSRVQEISLDYTNCFQDAPTDDFALMDSDDVFTAFRSSNKSVNAQWLRSTINTTYDNVTVETPLCTLQFDLPEDIGPPVLFYYHLTNFYQNHRQYVNSFYDKQLKGDVVSGSDVNSSNCKPLKHRDGKSIYPCGLIANSLFNDTFTNPVLLNTINSNEAREVYNMTDKGIAWSSDKDLYGNFPSEMSLDSVVPPPNWLVRYPNGYTESNPPPNLKEDEAFIVWMRTAGLPSFSKLYQRNNTAAMRAGTYQLNITLNFPADKYDGTKSVVISTRTVMGGRNPFLGIAYIVVGGVCIILGVIFTVTHLIRPRKLGDHTYLSWNNAPAAKQAAPSSAIATGRDLGQA</sequence>
<proteinExistence type="inferred from homology"/>
<dbReference type="GO" id="GO:0005783">
    <property type="term" value="C:endoplasmic reticulum"/>
    <property type="evidence" value="ECO:0007669"/>
    <property type="project" value="TreeGrafter"/>
</dbReference>
<comment type="similarity">
    <text evidence="2 6">Belongs to the CDC50/LEM3 family.</text>
</comment>
<dbReference type="Pfam" id="PF03381">
    <property type="entry name" value="CDC50"/>
    <property type="match status" value="1"/>
</dbReference>
<keyword evidence="4 8" id="KW-1133">Transmembrane helix</keyword>
<feature type="transmembrane region" description="Helical" evidence="8">
    <location>
        <begin position="54"/>
        <end position="75"/>
    </location>
</feature>
<dbReference type="InterPro" id="IPR005045">
    <property type="entry name" value="CDC50/LEM3_fam"/>
</dbReference>
<evidence type="ECO:0000313" key="10">
    <source>
        <dbReference type="Proteomes" id="UP001174694"/>
    </source>
</evidence>
<organism evidence="9 10">
    <name type="scientific">Pleurostoma richardsiae</name>
    <dbReference type="NCBI Taxonomy" id="41990"/>
    <lineage>
        <taxon>Eukaryota</taxon>
        <taxon>Fungi</taxon>
        <taxon>Dikarya</taxon>
        <taxon>Ascomycota</taxon>
        <taxon>Pezizomycotina</taxon>
        <taxon>Sordariomycetes</taxon>
        <taxon>Sordariomycetidae</taxon>
        <taxon>Calosphaeriales</taxon>
        <taxon>Pleurostomataceae</taxon>
        <taxon>Pleurostoma</taxon>
    </lineage>
</organism>
<dbReference type="PANTHER" id="PTHR10926">
    <property type="entry name" value="CELL CYCLE CONTROL PROTEIN 50"/>
    <property type="match status" value="1"/>
</dbReference>
<dbReference type="PIRSF" id="PIRSF015840">
    <property type="entry name" value="DUF284_TM_euk"/>
    <property type="match status" value="1"/>
</dbReference>
<evidence type="ECO:0000256" key="7">
    <source>
        <dbReference type="SAM" id="MobiDB-lite"/>
    </source>
</evidence>
<evidence type="ECO:0000313" key="9">
    <source>
        <dbReference type="EMBL" id="KAJ9141642.1"/>
    </source>
</evidence>
<feature type="transmembrane region" description="Helical" evidence="8">
    <location>
        <begin position="357"/>
        <end position="382"/>
    </location>
</feature>
<name>A0AA38VM81_9PEZI</name>
<feature type="region of interest" description="Disordered" evidence="7">
    <location>
        <begin position="1"/>
        <end position="36"/>
    </location>
</feature>
<comment type="subcellular location">
    <subcellularLocation>
        <location evidence="1">Membrane</location>
        <topology evidence="1">Multi-pass membrane protein</topology>
    </subcellularLocation>
</comment>
<dbReference type="PANTHER" id="PTHR10926:SF0">
    <property type="entry name" value="CDC50, ISOFORM A"/>
    <property type="match status" value="1"/>
</dbReference>
<evidence type="ECO:0008006" key="11">
    <source>
        <dbReference type="Google" id="ProtNLM"/>
    </source>
</evidence>
<evidence type="ECO:0000256" key="3">
    <source>
        <dbReference type="ARBA" id="ARBA00022692"/>
    </source>
</evidence>
<feature type="compositionally biased region" description="Basic and acidic residues" evidence="7">
    <location>
        <begin position="1"/>
        <end position="12"/>
    </location>
</feature>
<evidence type="ECO:0000256" key="2">
    <source>
        <dbReference type="ARBA" id="ARBA00009457"/>
    </source>
</evidence>
<dbReference type="AlphaFoldDB" id="A0AA38VM81"/>
<gene>
    <name evidence="9" type="ORF">NKR23_g7781</name>
</gene>
<keyword evidence="10" id="KW-1185">Reference proteome</keyword>
<dbReference type="GO" id="GO:0005886">
    <property type="term" value="C:plasma membrane"/>
    <property type="evidence" value="ECO:0007669"/>
    <property type="project" value="TreeGrafter"/>
</dbReference>
<evidence type="ECO:0000256" key="4">
    <source>
        <dbReference type="ARBA" id="ARBA00022989"/>
    </source>
</evidence>
<reference evidence="9" key="1">
    <citation type="submission" date="2022-07" db="EMBL/GenBank/DDBJ databases">
        <title>Fungi with potential for degradation of polypropylene.</title>
        <authorList>
            <person name="Gostincar C."/>
        </authorList>
    </citation>
    <scope>NUCLEOTIDE SEQUENCE</scope>
    <source>
        <strain evidence="9">EXF-13308</strain>
    </source>
</reference>
<evidence type="ECO:0000256" key="8">
    <source>
        <dbReference type="SAM" id="Phobius"/>
    </source>
</evidence>
<evidence type="ECO:0000256" key="1">
    <source>
        <dbReference type="ARBA" id="ARBA00004141"/>
    </source>
</evidence>
<comment type="caution">
    <text evidence="9">The sequence shown here is derived from an EMBL/GenBank/DDBJ whole genome shotgun (WGS) entry which is preliminary data.</text>
</comment>
<keyword evidence="3 8" id="KW-0812">Transmembrane</keyword>
<dbReference type="EMBL" id="JANBVO010000025">
    <property type="protein sequence ID" value="KAJ9141642.1"/>
    <property type="molecule type" value="Genomic_DNA"/>
</dbReference>
<evidence type="ECO:0000256" key="5">
    <source>
        <dbReference type="ARBA" id="ARBA00023136"/>
    </source>
</evidence>
<accession>A0AA38VM81</accession>
<evidence type="ECO:0000256" key="6">
    <source>
        <dbReference type="PIRNR" id="PIRNR015840"/>
    </source>
</evidence>